<keyword evidence="3" id="KW-0904">Protein phosphatase</keyword>
<accession>A0A3P6V389</accession>
<dbReference type="GO" id="GO:0030154">
    <property type="term" value="P:cell differentiation"/>
    <property type="evidence" value="ECO:0007669"/>
    <property type="project" value="TreeGrafter"/>
</dbReference>
<dbReference type="AlphaFoldDB" id="A0A3P6V389"/>
<dbReference type="GO" id="GO:0035556">
    <property type="term" value="P:intracellular signal transduction"/>
    <property type="evidence" value="ECO:0007669"/>
    <property type="project" value="TreeGrafter"/>
</dbReference>
<dbReference type="Proteomes" id="UP000281553">
    <property type="component" value="Unassembled WGS sequence"/>
</dbReference>
<dbReference type="InterPro" id="IPR000242">
    <property type="entry name" value="PTP_cat"/>
</dbReference>
<keyword evidence="2" id="KW-0378">Hydrolase</keyword>
<evidence type="ECO:0000256" key="2">
    <source>
        <dbReference type="ARBA" id="ARBA00022801"/>
    </source>
</evidence>
<dbReference type="EMBL" id="UYRU01043941">
    <property type="protein sequence ID" value="VDK84521.1"/>
    <property type="molecule type" value="Genomic_DNA"/>
</dbReference>
<name>A0A3P6V389_DIBLA</name>
<dbReference type="InterPro" id="IPR029021">
    <property type="entry name" value="Prot-tyrosine_phosphatase-like"/>
</dbReference>
<dbReference type="InterPro" id="IPR052123">
    <property type="entry name" value="Non-rcpt_Tyr_Phosphatase"/>
</dbReference>
<dbReference type="GO" id="GO:0000278">
    <property type="term" value="P:mitotic cell cycle"/>
    <property type="evidence" value="ECO:0007669"/>
    <property type="project" value="TreeGrafter"/>
</dbReference>
<organism evidence="5 6">
    <name type="scientific">Dibothriocephalus latus</name>
    <name type="common">Fish tapeworm</name>
    <name type="synonym">Diphyllobothrium latum</name>
    <dbReference type="NCBI Taxonomy" id="60516"/>
    <lineage>
        <taxon>Eukaryota</taxon>
        <taxon>Metazoa</taxon>
        <taxon>Spiralia</taxon>
        <taxon>Lophotrochozoa</taxon>
        <taxon>Platyhelminthes</taxon>
        <taxon>Cestoda</taxon>
        <taxon>Eucestoda</taxon>
        <taxon>Diphyllobothriidea</taxon>
        <taxon>Diphyllobothriidae</taxon>
        <taxon>Dibothriocephalus</taxon>
    </lineage>
</organism>
<dbReference type="Pfam" id="PF00102">
    <property type="entry name" value="Y_phosphatase"/>
    <property type="match status" value="1"/>
</dbReference>
<evidence type="ECO:0000313" key="6">
    <source>
        <dbReference type="Proteomes" id="UP000281553"/>
    </source>
</evidence>
<evidence type="ECO:0000256" key="3">
    <source>
        <dbReference type="ARBA" id="ARBA00022912"/>
    </source>
</evidence>
<dbReference type="GO" id="GO:0001784">
    <property type="term" value="F:phosphotyrosine residue binding"/>
    <property type="evidence" value="ECO:0007669"/>
    <property type="project" value="TreeGrafter"/>
</dbReference>
<evidence type="ECO:0000256" key="1">
    <source>
        <dbReference type="ARBA" id="ARBA00013064"/>
    </source>
</evidence>
<evidence type="ECO:0000313" key="5">
    <source>
        <dbReference type="EMBL" id="VDK84521.1"/>
    </source>
</evidence>
<dbReference type="EC" id="3.1.3.48" evidence="1"/>
<proteinExistence type="predicted"/>
<dbReference type="GO" id="GO:0005737">
    <property type="term" value="C:cytoplasm"/>
    <property type="evidence" value="ECO:0007669"/>
    <property type="project" value="TreeGrafter"/>
</dbReference>
<dbReference type="Gene3D" id="3.90.190.10">
    <property type="entry name" value="Protein tyrosine phosphatase superfamily"/>
    <property type="match status" value="1"/>
</dbReference>
<dbReference type="PROSITE" id="PS50055">
    <property type="entry name" value="TYR_PHOSPHATASE_PTP"/>
    <property type="match status" value="1"/>
</dbReference>
<sequence length="140" mass="16112">MSTYCLLFGTPQTKAKSRSEGAKPYNLEKNRYKNILPFDPTHVRLLDGDPNILGSDYINANFIRWPFINGPSGFYSGGDFEQWLEWFSSAPSPAPETGDLVTTRISLKLRAHYKEKRRSPGEVYFFYLMFRITVPSIHPQ</sequence>
<dbReference type="GO" id="GO:0004726">
    <property type="term" value="F:non-membrane spanning protein tyrosine phosphatase activity"/>
    <property type="evidence" value="ECO:0007669"/>
    <property type="project" value="TreeGrafter"/>
</dbReference>
<feature type="domain" description="Tyrosine-protein phosphatase" evidence="4">
    <location>
        <begin position="21"/>
        <end position="70"/>
    </location>
</feature>
<dbReference type="PANTHER" id="PTHR46257:SF3">
    <property type="entry name" value="TYROSINE-PROTEIN PHOSPHATASE CORKSCREW"/>
    <property type="match status" value="1"/>
</dbReference>
<protein>
    <recommendedName>
        <fullName evidence="1">protein-tyrosine-phosphatase</fullName>
        <ecNumber evidence="1">3.1.3.48</ecNumber>
    </recommendedName>
</protein>
<reference evidence="5 6" key="1">
    <citation type="submission" date="2018-11" db="EMBL/GenBank/DDBJ databases">
        <authorList>
            <consortium name="Pathogen Informatics"/>
        </authorList>
    </citation>
    <scope>NUCLEOTIDE SEQUENCE [LARGE SCALE GENOMIC DNA]</scope>
</reference>
<dbReference type="PANTHER" id="PTHR46257">
    <property type="entry name" value="TYROSINE-PROTEIN PHOSPHATASE CORKSCREW"/>
    <property type="match status" value="1"/>
</dbReference>
<dbReference type="SUPFAM" id="SSF52799">
    <property type="entry name" value="(Phosphotyrosine protein) phosphatases II"/>
    <property type="match status" value="1"/>
</dbReference>
<gene>
    <name evidence="5" type="ORF">DILT_LOCUS3597</name>
</gene>
<evidence type="ECO:0000259" key="4">
    <source>
        <dbReference type="PROSITE" id="PS50055"/>
    </source>
</evidence>
<keyword evidence="6" id="KW-1185">Reference proteome</keyword>
<dbReference type="OrthoDB" id="6274266at2759"/>